<dbReference type="CDD" id="cd18873">
    <property type="entry name" value="NUDIX_NadM_like"/>
    <property type="match status" value="1"/>
</dbReference>
<accession>A0A4Y9IJ74</accession>
<dbReference type="AlphaFoldDB" id="A0A4Y9IJ74"/>
<evidence type="ECO:0000256" key="1">
    <source>
        <dbReference type="ARBA" id="ARBA00001946"/>
    </source>
</evidence>
<dbReference type="PROSITE" id="PS51462">
    <property type="entry name" value="NUDIX"/>
    <property type="match status" value="1"/>
</dbReference>
<sequence length="246" mass="28402">MKKEKSTAEPQRKEKDIFNLNISVDCTIFGFHSGSLKVLLCKPSVGEKWMLPGGLITRDEIPDETARRILKAKTGLSDTYLKQFSFFGRKDKKQEENENPEILSEISLAYFALIKSGDAQLVEDNDTEHIEWFEINNISDLHPEHKIIFETALSTLRKQIGFIPIGYELLPEKFTMPELRSIYEAILGRELDRRNFQRKMLSIGFIKALNETRKVGAHKSPNLYSFDKKKYEEAERLGIQLMSNNL</sequence>
<reference evidence="4 5" key="1">
    <citation type="submission" date="2019-03" db="EMBL/GenBank/DDBJ databases">
        <title>Diversity of the mouse oral microbiome.</title>
        <authorList>
            <person name="Joseph S."/>
            <person name="Aduse-Opoku J."/>
            <person name="Curtis M."/>
            <person name="Wade W."/>
            <person name="Hashim A."/>
        </authorList>
    </citation>
    <scope>NUCLEOTIDE SEQUENCE [LARGE SCALE GENOMIC DNA]</scope>
    <source>
        <strain evidence="4 5">P11</strain>
    </source>
</reference>
<dbReference type="SUPFAM" id="SSF46785">
    <property type="entry name" value="Winged helix' DNA-binding domain"/>
    <property type="match status" value="1"/>
</dbReference>
<evidence type="ECO:0000313" key="4">
    <source>
        <dbReference type="EMBL" id="TFU87172.1"/>
    </source>
</evidence>
<keyword evidence="2 4" id="KW-0378">Hydrolase</keyword>
<dbReference type="RefSeq" id="WP_135107126.1">
    <property type="nucleotide sequence ID" value="NZ_JADGKW010000006.1"/>
</dbReference>
<dbReference type="InterPro" id="IPR036388">
    <property type="entry name" value="WH-like_DNA-bd_sf"/>
</dbReference>
<protein>
    <submittedName>
        <fullName evidence="4">NUDIX hydrolase</fullName>
    </submittedName>
</protein>
<evidence type="ECO:0000256" key="2">
    <source>
        <dbReference type="ARBA" id="ARBA00022801"/>
    </source>
</evidence>
<gene>
    <name evidence="4" type="ORF">E4T88_15775</name>
</gene>
<dbReference type="Gene3D" id="1.10.10.10">
    <property type="entry name" value="Winged helix-like DNA-binding domain superfamily/Winged helix DNA-binding domain"/>
    <property type="match status" value="1"/>
</dbReference>
<dbReference type="InterPro" id="IPR000086">
    <property type="entry name" value="NUDIX_hydrolase_dom"/>
</dbReference>
<dbReference type="Pfam" id="PF21906">
    <property type="entry name" value="WHD_NrtR"/>
    <property type="match status" value="1"/>
</dbReference>
<feature type="domain" description="Nudix hydrolase" evidence="3">
    <location>
        <begin position="19"/>
        <end position="155"/>
    </location>
</feature>
<comment type="cofactor">
    <cofactor evidence="1">
        <name>Mg(2+)</name>
        <dbReference type="ChEBI" id="CHEBI:18420"/>
    </cofactor>
</comment>
<dbReference type="OrthoDB" id="9786141at2"/>
<name>A0A4Y9IJ74_9BACT</name>
<dbReference type="PANTHER" id="PTHR43046">
    <property type="entry name" value="GDP-MANNOSE MANNOSYL HYDROLASE"/>
    <property type="match status" value="1"/>
</dbReference>
<comment type="caution">
    <text evidence="4">The sequence shown here is derived from an EMBL/GenBank/DDBJ whole genome shotgun (WGS) entry which is preliminary data.</text>
</comment>
<dbReference type="InterPro" id="IPR054105">
    <property type="entry name" value="WHD_NrtR"/>
</dbReference>
<dbReference type="Gene3D" id="3.90.79.10">
    <property type="entry name" value="Nucleoside Triphosphate Pyrophosphohydrolase"/>
    <property type="match status" value="1"/>
</dbReference>
<dbReference type="Pfam" id="PF00293">
    <property type="entry name" value="NUDIX"/>
    <property type="match status" value="1"/>
</dbReference>
<dbReference type="SUPFAM" id="SSF55811">
    <property type="entry name" value="Nudix"/>
    <property type="match status" value="1"/>
</dbReference>
<dbReference type="InterPro" id="IPR015797">
    <property type="entry name" value="NUDIX_hydrolase-like_dom_sf"/>
</dbReference>
<evidence type="ECO:0000313" key="5">
    <source>
        <dbReference type="Proteomes" id="UP000298285"/>
    </source>
</evidence>
<dbReference type="PANTHER" id="PTHR43046:SF2">
    <property type="entry name" value="8-OXO-DGTP DIPHOSPHATASE-RELATED"/>
    <property type="match status" value="1"/>
</dbReference>
<proteinExistence type="predicted"/>
<dbReference type="InterPro" id="IPR036390">
    <property type="entry name" value="WH_DNA-bd_sf"/>
</dbReference>
<dbReference type="Proteomes" id="UP000298285">
    <property type="component" value="Unassembled WGS sequence"/>
</dbReference>
<evidence type="ECO:0000259" key="3">
    <source>
        <dbReference type="PROSITE" id="PS51462"/>
    </source>
</evidence>
<organism evidence="4 5">
    <name type="scientific">Dysgonomonas mossii</name>
    <dbReference type="NCBI Taxonomy" id="163665"/>
    <lineage>
        <taxon>Bacteria</taxon>
        <taxon>Pseudomonadati</taxon>
        <taxon>Bacteroidota</taxon>
        <taxon>Bacteroidia</taxon>
        <taxon>Bacteroidales</taxon>
        <taxon>Dysgonomonadaceae</taxon>
        <taxon>Dysgonomonas</taxon>
    </lineage>
</organism>
<dbReference type="EMBL" id="SPPK01000006">
    <property type="protein sequence ID" value="TFU87172.1"/>
    <property type="molecule type" value="Genomic_DNA"/>
</dbReference>
<dbReference type="GO" id="GO:0016787">
    <property type="term" value="F:hydrolase activity"/>
    <property type="evidence" value="ECO:0007669"/>
    <property type="project" value="UniProtKB-KW"/>
</dbReference>